<dbReference type="EMBL" id="BAAANT010000038">
    <property type="protein sequence ID" value="GAA2153522.1"/>
    <property type="molecule type" value="Genomic_DNA"/>
</dbReference>
<dbReference type="Proteomes" id="UP001422759">
    <property type="component" value="Unassembled WGS sequence"/>
</dbReference>
<dbReference type="Gene3D" id="2.70.98.50">
    <property type="entry name" value="putative glycoside hydrolase family protein from bacillus halodurans"/>
    <property type="match status" value="1"/>
</dbReference>
<dbReference type="PANTHER" id="PTHR23403">
    <property type="entry name" value="TREHALASE"/>
    <property type="match status" value="1"/>
</dbReference>
<dbReference type="PROSITE" id="PS51318">
    <property type="entry name" value="TAT"/>
    <property type="match status" value="1"/>
</dbReference>
<organism evidence="4 5">
    <name type="scientific">Kitasatospora kazusensis</name>
    <dbReference type="NCBI Taxonomy" id="407974"/>
    <lineage>
        <taxon>Bacteria</taxon>
        <taxon>Bacillati</taxon>
        <taxon>Actinomycetota</taxon>
        <taxon>Actinomycetes</taxon>
        <taxon>Kitasatosporales</taxon>
        <taxon>Streptomycetaceae</taxon>
        <taxon>Kitasatospora</taxon>
    </lineage>
</organism>
<gene>
    <name evidence="4" type="primary">ygjK</name>
    <name evidence="4" type="ORF">GCM10009760_51320</name>
</gene>
<evidence type="ECO:0000313" key="5">
    <source>
        <dbReference type="Proteomes" id="UP001422759"/>
    </source>
</evidence>
<proteinExistence type="predicted"/>
<dbReference type="SUPFAM" id="SSF48208">
    <property type="entry name" value="Six-hairpin glycosidases"/>
    <property type="match status" value="1"/>
</dbReference>
<dbReference type="Gene3D" id="1.50.10.10">
    <property type="match status" value="2"/>
</dbReference>
<evidence type="ECO:0000313" key="4">
    <source>
        <dbReference type="EMBL" id="GAA2153522.1"/>
    </source>
</evidence>
<feature type="compositionally biased region" description="Low complexity" evidence="1">
    <location>
        <begin position="25"/>
        <end position="39"/>
    </location>
</feature>
<accession>A0ABP5LYW1</accession>
<evidence type="ECO:0000256" key="1">
    <source>
        <dbReference type="SAM" id="MobiDB-lite"/>
    </source>
</evidence>
<reference evidence="5" key="1">
    <citation type="journal article" date="2019" name="Int. J. Syst. Evol. Microbiol.">
        <title>The Global Catalogue of Microorganisms (GCM) 10K type strain sequencing project: providing services to taxonomists for standard genome sequencing and annotation.</title>
        <authorList>
            <consortium name="The Broad Institute Genomics Platform"/>
            <consortium name="The Broad Institute Genome Sequencing Center for Infectious Disease"/>
            <person name="Wu L."/>
            <person name="Ma J."/>
        </authorList>
    </citation>
    <scope>NUCLEOTIDE SEQUENCE [LARGE SCALE GENOMIC DNA]</scope>
    <source>
        <strain evidence="5">JCM 14560</strain>
    </source>
</reference>
<dbReference type="InterPro" id="IPR006311">
    <property type="entry name" value="TAT_signal"/>
</dbReference>
<dbReference type="Pfam" id="PF22422">
    <property type="entry name" value="MGH1-like_GH"/>
    <property type="match status" value="1"/>
</dbReference>
<dbReference type="InterPro" id="IPR008928">
    <property type="entry name" value="6-hairpin_glycosidase_sf"/>
</dbReference>
<name>A0ABP5LYW1_9ACTN</name>
<dbReference type="InterPro" id="IPR001661">
    <property type="entry name" value="Glyco_hydro_37"/>
</dbReference>
<dbReference type="Pfam" id="PF21152">
    <property type="entry name" value="YgjK_N"/>
    <property type="match status" value="1"/>
</dbReference>
<dbReference type="InterPro" id="IPR012341">
    <property type="entry name" value="6hp_glycosidase-like_sf"/>
</dbReference>
<dbReference type="RefSeq" id="WP_344468326.1">
    <property type="nucleotide sequence ID" value="NZ_BAAANT010000038.1"/>
</dbReference>
<comment type="caution">
    <text evidence="4">The sequence shown here is derived from an EMBL/GenBank/DDBJ whole genome shotgun (WGS) entry which is preliminary data.</text>
</comment>
<dbReference type="InterPro" id="IPR048450">
    <property type="entry name" value="YgjK_N"/>
</dbReference>
<sequence length="738" mass="79330">MSPLDRRHFLAAASTTAALAATSASRGTAQAAPAPTADATADDAQDRYAEEQYADVLDLHGVPGAAYPGDADDNNPITVFADLGAWHAYALPTTEDTAAYGGFTGPLYLAQEYPWWLSSGFSRVEVAEHGRPLGLADGAPARLTALPGRLRQSYDLGAGLTLRLDLCFAGHRSALVRAQLANTGSTPRTLAVSWNGTLLRPTAQPQHAALALGATRTGVAVDFARVREVWDFLTDGTERFEITHASAVRTAVDGDSYRTELRAPLTLAPGGSRSLDWVETYTFTAAERSREAATVDHALTAPGAVQAAGVARWRGYLDRATEDVPADRRRTAVKCVQTLVTNWRSPAGRILHDAITPSLSNKWFNGVWAWDTWKQAVGTALFAPELAAAQIRSMFDHQIQPGSPTRPQDAGMIPDCVFYNDPSTGGGNWNERNSKPPLAAWAVREVHRHGGDDAFLRELYPKLTAYQDWWYRNRDHGRDGLAEYGATVDPGNAAAEDCRQAAAWESGMDNAPRFDAALGAAVVPDHAADGTLLGYSLTQHSVDLNAYLAADRRHLAAIAQTLGDRTAATRLRAAADAVDQAVRASMYDQATGWFHDTDLATGARLTARGRGIEGVVPLWSGTATPAQAATVRARLLDPAEFGTRLPFPTVARSSPYFDPEGYWRGPVWLDQAYFALEGLRRYGFTADARDLTARLLAVASGLTGGAPLSENYNPLTGAARNSPNFSWSAALLLPLLRG</sequence>
<protein>
    <submittedName>
        <fullName evidence="4">Alpha-glucosidase</fullName>
    </submittedName>
</protein>
<keyword evidence="5" id="KW-1185">Reference proteome</keyword>
<feature type="domain" description="Glucosidase YgjK N-terminal" evidence="2">
    <location>
        <begin position="61"/>
        <end position="313"/>
    </location>
</feature>
<evidence type="ECO:0000259" key="3">
    <source>
        <dbReference type="Pfam" id="PF22422"/>
    </source>
</evidence>
<dbReference type="InterPro" id="IPR054491">
    <property type="entry name" value="MGH1-like_GH"/>
</dbReference>
<feature type="region of interest" description="Disordered" evidence="1">
    <location>
        <begin position="25"/>
        <end position="45"/>
    </location>
</feature>
<feature type="domain" description="Mannosylglycerate hydrolase MGH1-like glycoside hydrolase" evidence="3">
    <location>
        <begin position="367"/>
        <end position="728"/>
    </location>
</feature>
<evidence type="ECO:0000259" key="2">
    <source>
        <dbReference type="Pfam" id="PF21152"/>
    </source>
</evidence>
<dbReference type="PANTHER" id="PTHR23403:SF1">
    <property type="entry name" value="TREHALASE"/>
    <property type="match status" value="1"/>
</dbReference>